<dbReference type="EMBL" id="GBRH01276443">
    <property type="protein sequence ID" value="JAD21452.1"/>
    <property type="molecule type" value="Transcribed_RNA"/>
</dbReference>
<dbReference type="AlphaFoldDB" id="A0A0A8YE80"/>
<evidence type="ECO:0000313" key="2">
    <source>
        <dbReference type="EMBL" id="JAD21452.1"/>
    </source>
</evidence>
<accession>A0A0A8YE80</accession>
<reference evidence="2" key="2">
    <citation type="journal article" date="2015" name="Data Brief">
        <title>Shoot transcriptome of the giant reed, Arundo donax.</title>
        <authorList>
            <person name="Barrero R.A."/>
            <person name="Guerrero F.D."/>
            <person name="Moolhuijzen P."/>
            <person name="Goolsby J.A."/>
            <person name="Tidwell J."/>
            <person name="Bellgard S.E."/>
            <person name="Bellgard M.I."/>
        </authorList>
    </citation>
    <scope>NUCLEOTIDE SEQUENCE</scope>
    <source>
        <tissue evidence="2">Shoot tissue taken approximately 20 cm above the soil surface</tissue>
    </source>
</reference>
<organism evidence="2">
    <name type="scientific">Arundo donax</name>
    <name type="common">Giant reed</name>
    <name type="synonym">Donax arundinaceus</name>
    <dbReference type="NCBI Taxonomy" id="35708"/>
    <lineage>
        <taxon>Eukaryota</taxon>
        <taxon>Viridiplantae</taxon>
        <taxon>Streptophyta</taxon>
        <taxon>Embryophyta</taxon>
        <taxon>Tracheophyta</taxon>
        <taxon>Spermatophyta</taxon>
        <taxon>Magnoliopsida</taxon>
        <taxon>Liliopsida</taxon>
        <taxon>Poales</taxon>
        <taxon>Poaceae</taxon>
        <taxon>PACMAD clade</taxon>
        <taxon>Arundinoideae</taxon>
        <taxon>Arundineae</taxon>
        <taxon>Arundo</taxon>
    </lineage>
</organism>
<protein>
    <submittedName>
        <fullName evidence="2">Uncharacterized protein</fullName>
    </submittedName>
</protein>
<proteinExistence type="predicted"/>
<name>A0A0A8YE80_ARUDO</name>
<sequence>MRPPQPRPMPRPAAHRHCSASPPSSSFQRHDKGGGHPLSCRRRRWRGEGSRRPP</sequence>
<feature type="region of interest" description="Disordered" evidence="1">
    <location>
        <begin position="1"/>
        <end position="54"/>
    </location>
</feature>
<evidence type="ECO:0000256" key="1">
    <source>
        <dbReference type="SAM" id="MobiDB-lite"/>
    </source>
</evidence>
<reference evidence="2" key="1">
    <citation type="submission" date="2014-09" db="EMBL/GenBank/DDBJ databases">
        <authorList>
            <person name="Magalhaes I.L.F."/>
            <person name="Oliveira U."/>
            <person name="Santos F.R."/>
            <person name="Vidigal T.H.D.A."/>
            <person name="Brescovit A.D."/>
            <person name="Santos A.J."/>
        </authorList>
    </citation>
    <scope>NUCLEOTIDE SEQUENCE</scope>
    <source>
        <tissue evidence="2">Shoot tissue taken approximately 20 cm above the soil surface</tissue>
    </source>
</reference>
<feature type="compositionally biased region" description="Pro residues" evidence="1">
    <location>
        <begin position="1"/>
        <end position="11"/>
    </location>
</feature>